<sequence length="129" mass="14616">MKRAKICALIGSVCTTLIAVLMMFAFIRFIINWEEKDLEMTLTIAGHSGLFLLKLFALVFVIVMSIMIVNWVAFIRMDRPTGGIWQLYQLVIGSFYILISMLNLYVMVVALPLGLCFVLAFILARMDSV</sequence>
<dbReference type="EMBL" id="BLXU01000005">
    <property type="protein sequence ID" value="GFO51776.1"/>
    <property type="molecule type" value="Genomic_DNA"/>
</dbReference>
<evidence type="ECO:0000313" key="5">
    <source>
        <dbReference type="EMBL" id="UYT11257.1"/>
    </source>
</evidence>
<dbReference type="Proteomes" id="UP001217324">
    <property type="component" value="Chromosome"/>
</dbReference>
<dbReference type="RefSeq" id="WP_014024546.1">
    <property type="nucleotide sequence ID" value="NZ_AP026069.1"/>
</dbReference>
<evidence type="ECO:0000313" key="4">
    <source>
        <dbReference type="EMBL" id="SFL12985.1"/>
    </source>
</evidence>
<name>A0A1I4F4S6_9LACT</name>
<accession>A0A1I4F4S6</accession>
<dbReference type="GeneID" id="61074011"/>
<evidence type="ECO:0008006" key="8">
    <source>
        <dbReference type="Google" id="ProtNLM"/>
    </source>
</evidence>
<feature type="transmembrane region" description="Helical" evidence="1">
    <location>
        <begin position="51"/>
        <end position="75"/>
    </location>
</feature>
<keyword evidence="1" id="KW-0472">Membrane</keyword>
<reference evidence="5" key="3">
    <citation type="submission" date="2022-10" db="EMBL/GenBank/DDBJ databases">
        <title>Genome assembly of Lactococcus garvieae isolates from cricket gut.</title>
        <authorList>
            <person name="Luecke A.R."/>
            <person name="Brown A.M.V."/>
            <person name="Wakeman C.A."/>
        </authorList>
    </citation>
    <scope>NUCLEOTIDE SEQUENCE</scope>
    <source>
        <strain evidence="5">Alexii-11_2</strain>
    </source>
</reference>
<evidence type="ECO:0000313" key="2">
    <source>
        <dbReference type="EMBL" id="GFO51776.1"/>
    </source>
</evidence>
<evidence type="ECO:0000313" key="7">
    <source>
        <dbReference type="Proteomes" id="UP000504756"/>
    </source>
</evidence>
<dbReference type="AlphaFoldDB" id="A0A1I4F4S6"/>
<gene>
    <name evidence="2" type="primary">yraF</name>
    <name evidence="2" type="ORF">ikelab_10510</name>
    <name evidence="5" type="ORF">OF801_04740</name>
    <name evidence="6" type="ORF">PWF74_05970</name>
    <name evidence="3" type="ORF">QHR29_04140</name>
    <name evidence="4" type="ORF">SAMN05216438_101429</name>
</gene>
<dbReference type="Proteomes" id="UP001157396">
    <property type="component" value="Unassembled WGS sequence"/>
</dbReference>
<reference evidence="2 7" key="2">
    <citation type="submission" date="2020-06" db="EMBL/GenBank/DDBJ databases">
        <title>Draft genome sequence of Lactic acid bacteria from Okinawan-style tofu.</title>
        <authorList>
            <person name="Takara I."/>
            <person name="Ikematsu S."/>
        </authorList>
    </citation>
    <scope>NUCLEOTIDE SEQUENCE [LARGE SCALE GENOMIC DNA]</scope>
    <source>
        <strain evidence="7">lg38</strain>
        <strain evidence="2">Lg38</strain>
    </source>
</reference>
<dbReference type="Proteomes" id="UP000181969">
    <property type="component" value="Unassembled WGS sequence"/>
</dbReference>
<reference evidence="4" key="1">
    <citation type="submission" date="2016-10" db="EMBL/GenBank/DDBJ databases">
        <authorList>
            <person name="de Groot N.N."/>
        </authorList>
    </citation>
    <scope>NUCLEOTIDE SEQUENCE [LARGE SCALE GENOMIC DNA]</scope>
    <source>
        <strain evidence="4">M79</strain>
    </source>
</reference>
<dbReference type="EMBL" id="CP109635">
    <property type="protein sequence ID" value="UYT11257.1"/>
    <property type="molecule type" value="Genomic_DNA"/>
</dbReference>
<evidence type="ECO:0000313" key="3">
    <source>
        <dbReference type="EMBL" id="MDH7959658.1"/>
    </source>
</evidence>
<feature type="transmembrane region" description="Helical" evidence="1">
    <location>
        <begin position="105"/>
        <end position="124"/>
    </location>
</feature>
<evidence type="ECO:0000256" key="1">
    <source>
        <dbReference type="SAM" id="Phobius"/>
    </source>
</evidence>
<evidence type="ECO:0000313" key="6">
    <source>
        <dbReference type="EMBL" id="WEA13090.1"/>
    </source>
</evidence>
<keyword evidence="1" id="KW-1133">Transmembrane helix</keyword>
<reference evidence="6" key="4">
    <citation type="submission" date="2023-02" db="EMBL/GenBank/DDBJ databases">
        <title>Comparative genomics and fermentation flavor characterization of five lactic acid bacteria reveal flavor biosynthesis metabolic pathways in fermented muskmelon puree.</title>
        <authorList>
            <person name="Yuan L."/>
            <person name="Li M."/>
            <person name="Xu X."/>
            <person name="Lao F."/>
            <person name="Wu J."/>
        </authorList>
    </citation>
    <scope>NUCLEOTIDE SEQUENCE</scope>
    <source>
        <strain evidence="6">Pa-2</strain>
    </source>
</reference>
<dbReference type="EMBL" id="JARYTV010000002">
    <property type="protein sequence ID" value="MDH7959658.1"/>
    <property type="molecule type" value="Genomic_DNA"/>
</dbReference>
<dbReference type="OrthoDB" id="2243591at2"/>
<protein>
    <recommendedName>
        <fullName evidence="8">DUF4064 domain-containing protein</fullName>
    </recommendedName>
</protein>
<organism evidence="4">
    <name type="scientific">Lactococcus garvieae</name>
    <dbReference type="NCBI Taxonomy" id="1363"/>
    <lineage>
        <taxon>Bacteria</taxon>
        <taxon>Bacillati</taxon>
        <taxon>Bacillota</taxon>
        <taxon>Bacilli</taxon>
        <taxon>Lactobacillales</taxon>
        <taxon>Streptococcaceae</taxon>
        <taxon>Lactococcus</taxon>
    </lineage>
</organism>
<proteinExistence type="predicted"/>
<dbReference type="EMBL" id="CP118627">
    <property type="protein sequence ID" value="WEA13090.1"/>
    <property type="molecule type" value="Genomic_DNA"/>
</dbReference>
<dbReference type="Proteomes" id="UP001164042">
    <property type="component" value="Chromosome"/>
</dbReference>
<feature type="transmembrane region" description="Helical" evidence="1">
    <location>
        <begin position="7"/>
        <end position="31"/>
    </location>
</feature>
<dbReference type="Proteomes" id="UP000504756">
    <property type="component" value="Unassembled WGS sequence"/>
</dbReference>
<dbReference type="EMBL" id="FOTJ01000001">
    <property type="protein sequence ID" value="SFL12985.1"/>
    <property type="molecule type" value="Genomic_DNA"/>
</dbReference>
<reference evidence="3" key="5">
    <citation type="submission" date="2023-04" db="EMBL/GenBank/DDBJ databases">
        <title>Genomic analysis of Lactococcus garvieae isolates.</title>
        <authorList>
            <person name="Zhanghang C."/>
        </authorList>
    </citation>
    <scope>NUCLEOTIDE SEQUENCE</scope>
    <source>
        <strain evidence="3">ZB-1</strain>
    </source>
</reference>
<keyword evidence="1" id="KW-0812">Transmembrane</keyword>